<evidence type="ECO:0000313" key="2">
    <source>
        <dbReference type="EMBL" id="NMQ06327.1"/>
    </source>
</evidence>
<reference evidence="2" key="1">
    <citation type="submission" date="2019-03" db="EMBL/GenBank/DDBJ databases">
        <title>Metabolic reconstructions from genomes of highly enriched 'Candidatus Accumulibacter' and 'Candidatus Competibacter' bioreactor populations.</title>
        <authorList>
            <person name="Annavajhala M.K."/>
            <person name="Welles L."/>
            <person name="Abbas B."/>
            <person name="Sorokin D."/>
            <person name="Park H."/>
            <person name="Van Loosdrecht M."/>
            <person name="Chandran K."/>
        </authorList>
    </citation>
    <scope>NUCLEOTIDE SEQUENCE</scope>
    <source>
        <strain evidence="2">SBR_L</strain>
    </source>
</reference>
<evidence type="ECO:0000256" key="1">
    <source>
        <dbReference type="SAM" id="MobiDB-lite"/>
    </source>
</evidence>
<proteinExistence type="predicted"/>
<sequence length="105" mass="11942">MRHEQAARVFAQRSKRLWIAVVQQAIDDAMGRASFAPGSPEEIRRIQREALSWIFHDRSPVANSFHSLCDLLDIDPDRAREHLRQDPAIRRGLASAQRQRSGEGG</sequence>
<protein>
    <submittedName>
        <fullName evidence="2">Uncharacterized protein</fullName>
    </submittedName>
</protein>
<dbReference type="EMBL" id="SPMX01000039">
    <property type="protein sequence ID" value="NMQ06327.1"/>
    <property type="molecule type" value="Genomic_DNA"/>
</dbReference>
<gene>
    <name evidence="2" type="ORF">E4Q08_14230</name>
</gene>
<keyword evidence="3" id="KW-1185">Reference proteome</keyword>
<organism evidence="2 3">
    <name type="scientific">Candidatus Accumulibacter contiguus</name>
    <dbReference type="NCBI Taxonomy" id="2954381"/>
    <lineage>
        <taxon>Bacteria</taxon>
        <taxon>Pseudomonadati</taxon>
        <taxon>Pseudomonadota</taxon>
        <taxon>Betaproteobacteria</taxon>
        <taxon>Candidatus Accumulibacter</taxon>
    </lineage>
</organism>
<accession>A0ABX1TDJ5</accession>
<dbReference type="Proteomes" id="UP000886469">
    <property type="component" value="Unassembled WGS sequence"/>
</dbReference>
<comment type="caution">
    <text evidence="2">The sequence shown here is derived from an EMBL/GenBank/DDBJ whole genome shotgun (WGS) entry which is preliminary data.</text>
</comment>
<dbReference type="RefSeq" id="WP_169070877.1">
    <property type="nucleotide sequence ID" value="NZ_SPMX01000039.1"/>
</dbReference>
<evidence type="ECO:0000313" key="3">
    <source>
        <dbReference type="Proteomes" id="UP000886469"/>
    </source>
</evidence>
<name>A0ABX1TDJ5_9PROT</name>
<feature type="region of interest" description="Disordered" evidence="1">
    <location>
        <begin position="83"/>
        <end position="105"/>
    </location>
</feature>